<feature type="domain" description="EIF2B subunit epsilon/gamma LbH" evidence="10">
    <location>
        <begin position="248"/>
        <end position="350"/>
    </location>
</feature>
<keyword evidence="7" id="KW-0648">Protein biosynthesis</keyword>
<evidence type="ECO:0000313" key="12">
    <source>
        <dbReference type="Proteomes" id="UP000030832"/>
    </source>
</evidence>
<evidence type="ECO:0000256" key="7">
    <source>
        <dbReference type="ARBA" id="ARBA00022917"/>
    </source>
</evidence>
<dbReference type="GO" id="GO:0016740">
    <property type="term" value="F:transferase activity"/>
    <property type="evidence" value="ECO:0007669"/>
    <property type="project" value="UniProtKB-KW"/>
</dbReference>
<dbReference type="Gene3D" id="3.40.120.10">
    <property type="entry name" value="Alpha-D-Glucose-1,6-Bisphosphate, subunit A, domain 3"/>
    <property type="match status" value="3"/>
</dbReference>
<dbReference type="Pfam" id="PF25084">
    <property type="entry name" value="LbH_EIF2B"/>
    <property type="match status" value="1"/>
</dbReference>
<organism evidence="11 12">
    <name type="scientific">Halalkalibacter okhensis</name>
    <dbReference type="NCBI Taxonomy" id="333138"/>
    <lineage>
        <taxon>Bacteria</taxon>
        <taxon>Bacillati</taxon>
        <taxon>Bacillota</taxon>
        <taxon>Bacilli</taxon>
        <taxon>Bacillales</taxon>
        <taxon>Bacillaceae</taxon>
        <taxon>Halalkalibacter</taxon>
    </lineage>
</organism>
<dbReference type="InterPro" id="IPR029044">
    <property type="entry name" value="Nucleotide-diphossugar_trans"/>
</dbReference>
<evidence type="ECO:0000256" key="5">
    <source>
        <dbReference type="ARBA" id="ARBA00022679"/>
    </source>
</evidence>
<evidence type="ECO:0000256" key="1">
    <source>
        <dbReference type="ARBA" id="ARBA00004514"/>
    </source>
</evidence>
<dbReference type="eggNOG" id="COG1109">
    <property type="taxonomic scope" value="Bacteria"/>
</dbReference>
<dbReference type="FunFam" id="3.90.550.10:FF:000013">
    <property type="entry name" value="mannose-1-phosphate guanyltransferase beta"/>
    <property type="match status" value="1"/>
</dbReference>
<dbReference type="InterPro" id="IPR011004">
    <property type="entry name" value="Trimer_LpxA-like_sf"/>
</dbReference>
<gene>
    <name evidence="11" type="ORF">LQ50_00625</name>
</gene>
<dbReference type="EMBL" id="JRJU01000001">
    <property type="protein sequence ID" value="KHF41836.1"/>
    <property type="molecule type" value="Genomic_DNA"/>
</dbReference>
<dbReference type="Pfam" id="PF02878">
    <property type="entry name" value="PGM_PMM_I"/>
    <property type="match status" value="1"/>
</dbReference>
<dbReference type="STRING" id="333138.LQ50_00625"/>
<accession>A0A0B0IQB0</accession>
<dbReference type="InterPro" id="IPR005844">
    <property type="entry name" value="A-D-PHexomutase_a/b/a-I"/>
</dbReference>
<dbReference type="InterPro" id="IPR056764">
    <property type="entry name" value="LbH_EIF2B3/5"/>
</dbReference>
<evidence type="ECO:0000256" key="6">
    <source>
        <dbReference type="ARBA" id="ARBA00022737"/>
    </source>
</evidence>
<dbReference type="Pfam" id="PF00483">
    <property type="entry name" value="NTP_transferase"/>
    <property type="match status" value="1"/>
</dbReference>
<dbReference type="Gene3D" id="3.30.310.50">
    <property type="entry name" value="Alpha-D-phosphohexomutase, C-terminal domain"/>
    <property type="match status" value="1"/>
</dbReference>
<dbReference type="CDD" id="cd04181">
    <property type="entry name" value="NTP_transferase"/>
    <property type="match status" value="1"/>
</dbReference>
<evidence type="ECO:0000256" key="2">
    <source>
        <dbReference type="ARBA" id="ARBA00010231"/>
    </source>
</evidence>
<proteinExistence type="inferred from homology"/>
<keyword evidence="6" id="KW-0677">Repeat</keyword>
<dbReference type="InterPro" id="IPR018357">
    <property type="entry name" value="Hexapep_transf_CS"/>
</dbReference>
<evidence type="ECO:0000313" key="11">
    <source>
        <dbReference type="EMBL" id="KHF41836.1"/>
    </source>
</evidence>
<dbReference type="Gene3D" id="2.160.10.10">
    <property type="entry name" value="Hexapeptide repeat proteins"/>
    <property type="match status" value="1"/>
</dbReference>
<dbReference type="Gene3D" id="3.90.550.10">
    <property type="entry name" value="Spore Coat Polysaccharide Biosynthesis Protein SpsA, Chain A"/>
    <property type="match status" value="1"/>
</dbReference>
<dbReference type="SUPFAM" id="SSF55957">
    <property type="entry name" value="Phosphoglucomutase, C-terminal domain"/>
    <property type="match status" value="1"/>
</dbReference>
<evidence type="ECO:0000256" key="3">
    <source>
        <dbReference type="ARBA" id="ARBA00022490"/>
    </source>
</evidence>
<dbReference type="SUPFAM" id="SSF51161">
    <property type="entry name" value="Trimeric LpxA-like enzymes"/>
    <property type="match status" value="1"/>
</dbReference>
<dbReference type="PROSITE" id="PS00101">
    <property type="entry name" value="HEXAPEP_TRANSFERASES"/>
    <property type="match status" value="1"/>
</dbReference>
<comment type="caution">
    <text evidence="11">The sequence shown here is derived from an EMBL/GenBank/DDBJ whole genome shotgun (WGS) entry which is preliminary data.</text>
</comment>
<evidence type="ECO:0000256" key="4">
    <source>
        <dbReference type="ARBA" id="ARBA00022540"/>
    </source>
</evidence>
<feature type="domain" description="Alpha-D-phosphohexomutase alpha/beta/alpha" evidence="9">
    <location>
        <begin position="391"/>
        <end position="509"/>
    </location>
</feature>
<keyword evidence="12" id="KW-1185">Reference proteome</keyword>
<dbReference type="InterPro" id="IPR036900">
    <property type="entry name" value="A-D-PHexomutase_C_sf"/>
</dbReference>
<dbReference type="InterPro" id="IPR016055">
    <property type="entry name" value="A-D-PHexomutase_a/b/a-I/II/III"/>
</dbReference>
<dbReference type="RefSeq" id="WP_034624963.1">
    <property type="nucleotide sequence ID" value="NZ_JRJU01000001.1"/>
</dbReference>
<dbReference type="SUPFAM" id="SSF53738">
    <property type="entry name" value="Phosphoglucomutase, first 3 domains"/>
    <property type="match status" value="2"/>
</dbReference>
<dbReference type="OrthoDB" id="9801899at2"/>
<dbReference type="GO" id="GO:0005975">
    <property type="term" value="P:carbohydrate metabolic process"/>
    <property type="evidence" value="ECO:0007669"/>
    <property type="project" value="InterPro"/>
</dbReference>
<comment type="subcellular location">
    <subcellularLocation>
        <location evidence="1">Cytoplasm</location>
        <location evidence="1">Cytosol</location>
    </subcellularLocation>
</comment>
<sequence length="805" mass="89420">MKGVIMAGGKGTRLRPLTCNVPKPMVPLIQKPVMQYSIELLKKYGITEIAVTVQYLSDVIKEYFGDGSEFGVKLHYFEETTPLGTAGSVKQAEEFLDEPFVVVSGDALTDFNLQSGINFHEGNDSLVTIFMKQVECPLEFGVIMTDEQDQIVRFLEKPSWSEVFSDTVNTGIYIMNPEIFSYIKEDSVVDFSKDVFPKFLEDQSPLYGYSAEGYWSDIGNLKQYRQAQSDLLSGELNASIYGTEVQPNVWIGENVIIEEGVKIEGPVSIGANSVIRSGAHLGEHAVVGSGSTVSNKASIKRSVLWDGTYIGDESELRGATICQGVTVGTRATIFEDAVIGHHTVIGGAATIQPEVKVWPYKRVEEATTVPQAFVWNEVGAKSLLKGHRATGVANIEMTPEEATKFGAAYGTLLNQGSQVLVASDGHSFSQVMKLSLIQSLQASGVDVVELGQTMLPVLRFSVEHSESKGGIYIRLVDKNQEKQLVIEFYNEDGLPVSSSEQRELEQVITFQTYRRVAFEYVGQYEVNHQLEQNYVTNLMEHIHVKNIKARNLHVVVHEEGSSKLPLFTTMLEQLGCSIHHLDDHVDVARMREALLEFNADFGILIGESGEFISLMTEQGHLVSEEEQLLLFIYMQLEKGIRQELAVPLYGGSALEEVAASYDKTLIRTKTSARAMMETEGTVQMMSYDGPYAIVQLLDHVVESEKTLSEVLNALPVQSIYKQEVTCKTQQKGIVMRKLLESLKGKNVELIDGMKVKHTEESWTFIVPDQEKGTFTVYAQSTDGAHAKQLAGEYIEQINFIKQQTS</sequence>
<dbReference type="Proteomes" id="UP000030832">
    <property type="component" value="Unassembled WGS sequence"/>
</dbReference>
<dbReference type="SUPFAM" id="SSF53448">
    <property type="entry name" value="Nucleotide-diphospho-sugar transferases"/>
    <property type="match status" value="1"/>
</dbReference>
<dbReference type="InterPro" id="IPR005835">
    <property type="entry name" value="NTP_transferase_dom"/>
</dbReference>
<comment type="similarity">
    <text evidence="2">Belongs to the phosphohexose mutase family.</text>
</comment>
<reference evidence="11 12" key="1">
    <citation type="submission" date="2014-09" db="EMBL/GenBank/DDBJ databases">
        <title>Genome sequencing and annotation of Bacillus Okhensis strain Kh10-101T.</title>
        <authorList>
            <person name="Prakash J.S."/>
        </authorList>
    </citation>
    <scope>NUCLEOTIDE SEQUENCE [LARGE SCALE GENOMIC DNA]</scope>
    <source>
        <strain evidence="12">Kh10-101T</strain>
    </source>
</reference>
<feature type="domain" description="Nucleotidyl transferase" evidence="8">
    <location>
        <begin position="2"/>
        <end position="232"/>
    </location>
</feature>
<name>A0A0B0IQB0_9BACI</name>
<dbReference type="GO" id="GO:0016868">
    <property type="term" value="F:intramolecular phosphotransferase activity"/>
    <property type="evidence" value="ECO:0007669"/>
    <property type="project" value="InterPro"/>
</dbReference>
<dbReference type="eggNOG" id="COG1208">
    <property type="taxonomic scope" value="Bacteria"/>
</dbReference>
<protein>
    <submittedName>
        <fullName evidence="11">Nucleoside-diphosphate-sugar pyrophosphorylase</fullName>
    </submittedName>
</protein>
<keyword evidence="3" id="KW-0963">Cytoplasm</keyword>
<dbReference type="PANTHER" id="PTHR22572">
    <property type="entry name" value="SUGAR-1-PHOSPHATE GUANYL TRANSFERASE"/>
    <property type="match status" value="1"/>
</dbReference>
<keyword evidence="4" id="KW-0396">Initiation factor</keyword>
<keyword evidence="5" id="KW-0808">Transferase</keyword>
<dbReference type="InterPro" id="IPR050486">
    <property type="entry name" value="Mannose-1P_guanyltransferase"/>
</dbReference>
<evidence type="ECO:0000259" key="8">
    <source>
        <dbReference type="Pfam" id="PF00483"/>
    </source>
</evidence>
<dbReference type="AlphaFoldDB" id="A0A0B0IQB0"/>
<evidence type="ECO:0000259" key="9">
    <source>
        <dbReference type="Pfam" id="PF02878"/>
    </source>
</evidence>
<evidence type="ECO:0000259" key="10">
    <source>
        <dbReference type="Pfam" id="PF25084"/>
    </source>
</evidence>